<feature type="transmembrane region" description="Helical" evidence="1">
    <location>
        <begin position="205"/>
        <end position="227"/>
    </location>
</feature>
<dbReference type="EMBL" id="CP015878">
    <property type="protein sequence ID" value="ANI17024.1"/>
    <property type="molecule type" value="Genomic_DNA"/>
</dbReference>
<dbReference type="Proteomes" id="UP000077748">
    <property type="component" value="Chromosome"/>
</dbReference>
<sequence length="483" mass="51752">MPSSASESPRLWLGGLALALFAMALLHISAWSSHPPDIDPINFLSALRHYSVSNDAPHAPGYPLYVGLAWLAQHPLGATCAYQSVNLAMLLGTSLLLTYIGAQLDSIQAGSVAAVLFAAHPLIWAATVIPECYIVDAFGGAALVACGLAVSRGEKRSLALFIALEFTLGLMRPTSCLLLLPAGLAAIWLSGAAHGDLPAIRWRRILIAAGGTAPALLTAYLLTVMLAGGPTLYHAAADRVMGQAFRSSSVLGGAPLRAHAAMVAHLLTWFAFWSAPVLLALALYVRRGCTSNGFAMGLLTSSWLLPALAFYTLVYYLKPTYQIIFQPALCLLLGWSITHLARNRLQSIAISLAVLLALGQGFFWLGNERLPQPLYRLTHHYFNARDTAWDRLEVAVAKAPADRLIVYVDWPGVSAQALRLIRPDGIFAVQRESGELQLNDNGTWLPVGQGNLARYTSSLVLSNDNGTGRLSLAGPPLKQPPGR</sequence>
<evidence type="ECO:0000313" key="3">
    <source>
        <dbReference type="Proteomes" id="UP000077748"/>
    </source>
</evidence>
<feature type="transmembrane region" description="Helical" evidence="1">
    <location>
        <begin position="323"/>
        <end position="341"/>
    </location>
</feature>
<feature type="transmembrane region" description="Helical" evidence="1">
    <location>
        <begin position="348"/>
        <end position="366"/>
    </location>
</feature>
<keyword evidence="1" id="KW-0812">Transmembrane</keyword>
<gene>
    <name evidence="2" type="ORF">A9C11_24925</name>
</gene>
<dbReference type="AlphaFoldDB" id="A0A1A9KHP6"/>
<evidence type="ECO:0000313" key="2">
    <source>
        <dbReference type="EMBL" id="ANI17024.1"/>
    </source>
</evidence>
<organism evidence="2 3">
    <name type="scientific">Pseudomonas citronellolis</name>
    <dbReference type="NCBI Taxonomy" id="53408"/>
    <lineage>
        <taxon>Bacteria</taxon>
        <taxon>Pseudomonadati</taxon>
        <taxon>Pseudomonadota</taxon>
        <taxon>Gammaproteobacteria</taxon>
        <taxon>Pseudomonadales</taxon>
        <taxon>Pseudomonadaceae</taxon>
        <taxon>Pseudomonas</taxon>
    </lineage>
</organism>
<feature type="transmembrane region" description="Helical" evidence="1">
    <location>
        <begin position="170"/>
        <end position="193"/>
    </location>
</feature>
<proteinExistence type="predicted"/>
<accession>A0A1A9KHP6</accession>
<protein>
    <recommendedName>
        <fullName evidence="4">Glycosyltransferase RgtA/B/C/D-like domain-containing protein</fullName>
    </recommendedName>
</protein>
<reference evidence="2 3" key="1">
    <citation type="submission" date="2016-05" db="EMBL/GenBank/DDBJ databases">
        <title>Genome Sequence of Pseudomonas citronellolis Strain SJTE-3, an Estrogens and Persistent Organic Pollutants degradation strain.</title>
        <authorList>
            <person name="Liang R."/>
        </authorList>
    </citation>
    <scope>NUCLEOTIDE SEQUENCE [LARGE SCALE GENOMIC DNA]</scope>
    <source>
        <strain evidence="2 3">SJTE-3</strain>
    </source>
</reference>
<keyword evidence="1" id="KW-0472">Membrane</keyword>
<feature type="transmembrane region" description="Helical" evidence="1">
    <location>
        <begin position="12"/>
        <end position="31"/>
    </location>
</feature>
<dbReference type="RefSeq" id="WP_064584177.1">
    <property type="nucleotide sequence ID" value="NZ_CP015878.1"/>
</dbReference>
<name>A0A1A9KHP6_9PSED</name>
<keyword evidence="1" id="KW-1133">Transmembrane helix</keyword>
<feature type="transmembrane region" description="Helical" evidence="1">
    <location>
        <begin position="80"/>
        <end position="101"/>
    </location>
</feature>
<feature type="transmembrane region" description="Helical" evidence="1">
    <location>
        <begin position="297"/>
        <end position="317"/>
    </location>
</feature>
<feature type="transmembrane region" description="Helical" evidence="1">
    <location>
        <begin position="266"/>
        <end position="285"/>
    </location>
</feature>
<evidence type="ECO:0000256" key="1">
    <source>
        <dbReference type="SAM" id="Phobius"/>
    </source>
</evidence>
<feature type="transmembrane region" description="Helical" evidence="1">
    <location>
        <begin position="107"/>
        <end position="126"/>
    </location>
</feature>
<evidence type="ECO:0008006" key="4">
    <source>
        <dbReference type="Google" id="ProtNLM"/>
    </source>
</evidence>